<keyword evidence="3" id="KW-1185">Reference proteome</keyword>
<dbReference type="eggNOG" id="ENOG502SFGU">
    <property type="taxonomic scope" value="Eukaryota"/>
</dbReference>
<dbReference type="OrthoDB" id="6423950at2759"/>
<dbReference type="SMART" id="SM01155">
    <property type="entry name" value="DUF1713"/>
    <property type="match status" value="1"/>
</dbReference>
<proteinExistence type="predicted"/>
<feature type="domain" description="Ribosomal protein mS38 C-terminal" evidence="1">
    <location>
        <begin position="128"/>
        <end position="161"/>
    </location>
</feature>
<organism evidence="2 3">
    <name type="scientific">Atta cephalotes</name>
    <name type="common">Leafcutter ant</name>
    <dbReference type="NCBI Taxonomy" id="12957"/>
    <lineage>
        <taxon>Eukaryota</taxon>
        <taxon>Metazoa</taxon>
        <taxon>Ecdysozoa</taxon>
        <taxon>Arthropoda</taxon>
        <taxon>Hexapoda</taxon>
        <taxon>Insecta</taxon>
        <taxon>Pterygota</taxon>
        <taxon>Neoptera</taxon>
        <taxon>Endopterygota</taxon>
        <taxon>Hymenoptera</taxon>
        <taxon>Apocrita</taxon>
        <taxon>Aculeata</taxon>
        <taxon>Formicoidea</taxon>
        <taxon>Formicidae</taxon>
        <taxon>Myrmicinae</taxon>
        <taxon>Atta</taxon>
    </lineage>
</organism>
<evidence type="ECO:0000313" key="2">
    <source>
        <dbReference type="EnsemblMetazoa" id="XP_012064131.1"/>
    </source>
</evidence>
<evidence type="ECO:0000313" key="3">
    <source>
        <dbReference type="Proteomes" id="UP000005205"/>
    </source>
</evidence>
<dbReference type="Proteomes" id="UP000005205">
    <property type="component" value="Unassembled WGS sequence"/>
</dbReference>
<sequence>MSINALCATFRKITVGRISTAAAAAAAAKYSTQQSNCDTNIVSHLTSDNYMQCGTGSIHSIKFIPRTLKIDFGMPTREDLIRNIIEIPTTTLIPPLQEPTHRLPIQYDSPMLKKSLDLPTNERIIEKQAINMIKIRHKKMKKHKRKKLRKKMKFVLEKVRLKRRQKKEKLFQAELIAKIKEAEAFDAEKYVNEKLNILNKKILPRTFRGEILPAEMIKQFLDEKRARKEAIRNKPRLTL</sequence>
<dbReference type="STRING" id="12957.A0A158P2X3"/>
<name>A0A158P2X3_ATTCE</name>
<dbReference type="InterPro" id="IPR013177">
    <property type="entry name" value="Ribosomal_mS38_C"/>
</dbReference>
<protein>
    <recommendedName>
        <fullName evidence="1">Ribosomal protein mS38 C-terminal domain-containing protein</fullName>
    </recommendedName>
</protein>
<evidence type="ECO:0000259" key="1">
    <source>
        <dbReference type="SMART" id="SM01155"/>
    </source>
</evidence>
<dbReference type="AlphaFoldDB" id="A0A158P2X3"/>
<dbReference type="InParanoid" id="A0A158P2X3"/>
<dbReference type="EnsemblMetazoa" id="XM_012208741.1">
    <property type="protein sequence ID" value="XP_012064131.1"/>
    <property type="gene ID" value="LOC105627458"/>
</dbReference>
<reference evidence="3" key="1">
    <citation type="journal article" date="2011" name="PLoS Genet.">
        <title>The genome sequence of the leaf-cutter ant Atta cephalotes reveals insights into its obligate symbiotic lifestyle.</title>
        <authorList>
            <person name="Suen G."/>
            <person name="Teiling C."/>
            <person name="Li L."/>
            <person name="Holt C."/>
            <person name="Abouheif E."/>
            <person name="Bornberg-Bauer E."/>
            <person name="Bouffard P."/>
            <person name="Caldera E.J."/>
            <person name="Cash E."/>
            <person name="Cavanaugh A."/>
            <person name="Denas O."/>
            <person name="Elhaik E."/>
            <person name="Fave M.J."/>
            <person name="Gadau J."/>
            <person name="Gibson J.D."/>
            <person name="Graur D."/>
            <person name="Grubbs K.J."/>
            <person name="Hagen D.E."/>
            <person name="Harkins T.T."/>
            <person name="Helmkampf M."/>
            <person name="Hu H."/>
            <person name="Johnson B.R."/>
            <person name="Kim J."/>
            <person name="Marsh S.E."/>
            <person name="Moeller J.A."/>
            <person name="Munoz-Torres M.C."/>
            <person name="Murphy M.C."/>
            <person name="Naughton M.C."/>
            <person name="Nigam S."/>
            <person name="Overson R."/>
            <person name="Rajakumar R."/>
            <person name="Reese J.T."/>
            <person name="Scott J.J."/>
            <person name="Smith C.R."/>
            <person name="Tao S."/>
            <person name="Tsutsui N.D."/>
            <person name="Viljakainen L."/>
            <person name="Wissler L."/>
            <person name="Yandell M.D."/>
            <person name="Zimmer F."/>
            <person name="Taylor J."/>
            <person name="Slater S.C."/>
            <person name="Clifton S.W."/>
            <person name="Warren W.C."/>
            <person name="Elsik C.G."/>
            <person name="Smith C.D."/>
            <person name="Weinstock G.M."/>
            <person name="Gerardo N.M."/>
            <person name="Currie C.R."/>
        </authorList>
    </citation>
    <scope>NUCLEOTIDE SEQUENCE [LARGE SCALE GENOMIC DNA]</scope>
</reference>
<dbReference type="EMBL" id="ADTU01007640">
    <property type="status" value="NOT_ANNOTATED_CDS"/>
    <property type="molecule type" value="Genomic_DNA"/>
</dbReference>
<accession>A0A158P2X3</accession>
<reference evidence="2" key="2">
    <citation type="submission" date="2016-04" db="UniProtKB">
        <authorList>
            <consortium name="EnsemblMetazoa"/>
        </authorList>
    </citation>
    <scope>IDENTIFICATION</scope>
</reference>
<gene>
    <name evidence="2" type="primary">105627458</name>
</gene>
<dbReference type="KEGG" id="acep:105627458"/>